<reference evidence="2" key="1">
    <citation type="submission" date="2017-02" db="EMBL/GenBank/DDBJ databases">
        <authorList>
            <person name="Varghese N."/>
            <person name="Submissions S."/>
        </authorList>
    </citation>
    <scope>NUCLEOTIDE SEQUENCE [LARGE SCALE GENOMIC DNA]</scope>
    <source>
        <strain evidence="2">VKM Ac-2052</strain>
    </source>
</reference>
<organism evidence="1 2">
    <name type="scientific">Agreia bicolorata</name>
    <dbReference type="NCBI Taxonomy" id="110935"/>
    <lineage>
        <taxon>Bacteria</taxon>
        <taxon>Bacillati</taxon>
        <taxon>Actinomycetota</taxon>
        <taxon>Actinomycetes</taxon>
        <taxon>Micrococcales</taxon>
        <taxon>Microbacteriaceae</taxon>
        <taxon>Agreia</taxon>
    </lineage>
</organism>
<proteinExistence type="predicted"/>
<evidence type="ECO:0000313" key="1">
    <source>
        <dbReference type="EMBL" id="SKA93360.1"/>
    </source>
</evidence>
<dbReference type="AlphaFoldDB" id="A0A1T4XUZ5"/>
<name>A0A1T4XUZ5_9MICO</name>
<dbReference type="EMBL" id="FUYG01000004">
    <property type="protein sequence ID" value="SKA93360.1"/>
    <property type="molecule type" value="Genomic_DNA"/>
</dbReference>
<protein>
    <submittedName>
        <fullName evidence="1">Transcriptional regulator, AbiEi antitoxin, Type IV TA system</fullName>
    </submittedName>
</protein>
<sequence>MTAPTSRRPRATDLLLARDLDPDTLRQLQRSAGTDTRRLRRGVYVATDSWVGFDTHSRQLANILAVDSTHRHPVFGHVSAAAIWGLPLADRAWPAEVHVIAGQSSYARSKNGVVVHRQQVDDGDVVERNGVLVTSLERTTIDLARTMPFPVAVAAIDLTLYEKRAGRHVLAREQLIEALLRSPRTNGRARARRAIDAARVGADNAGETLSRLAIIKLGFPEPLLQVQHVNPRGGFYYTDHEWPEYNAIAEFDGFGKYLKQALKLGERAGDVIYEEKIREDHLRDENNDVTRWGPPELRNPPEIARRLLRIGVPRITGR</sequence>
<gene>
    <name evidence="1" type="ORF">SAMN06295879_1678</name>
</gene>
<evidence type="ECO:0000313" key="2">
    <source>
        <dbReference type="Proteomes" id="UP000189735"/>
    </source>
</evidence>
<dbReference type="Proteomes" id="UP000189735">
    <property type="component" value="Unassembled WGS sequence"/>
</dbReference>
<accession>A0A1T4XUZ5</accession>